<sequence>MMHKYSYTLSAATELGSAPDRLTGTIEAHHPMTHQQIRLAAIDKAPAQYLNFNELEYQEIETSTN</sequence>
<dbReference type="Proteomes" id="UP000006087">
    <property type="component" value="Unassembled WGS sequence"/>
</dbReference>
<dbReference type="HOGENOM" id="CLU_2857632_0_0_6"/>
<evidence type="ECO:0000313" key="2">
    <source>
        <dbReference type="Proteomes" id="UP000006087"/>
    </source>
</evidence>
<gene>
    <name evidence="1" type="ORF">HMPREF1168_03452</name>
</gene>
<reference evidence="1 2" key="1">
    <citation type="submission" date="2012-06" db="EMBL/GenBank/DDBJ databases">
        <title>The Genome Sequence of Aeromonas veronii AMC34.</title>
        <authorList>
            <consortium name="The Broad Institute Genome Sequencing Platform"/>
            <person name="Earl A."/>
            <person name="Ward D."/>
            <person name="Feldgarden M."/>
            <person name="Gevers D."/>
            <person name="Graf J."/>
            <person name="Tomasi A."/>
            <person name="Horneman A."/>
            <person name="Walker B."/>
            <person name="Young S.K."/>
            <person name="Zeng Q."/>
            <person name="Gargeya S."/>
            <person name="Fitzgerald M."/>
            <person name="Haas B."/>
            <person name="Abouelleil A."/>
            <person name="Alvarado L."/>
            <person name="Arachchi H.M."/>
            <person name="Berlin A.M."/>
            <person name="Chapman S.B."/>
            <person name="Goldberg J."/>
            <person name="Griggs A."/>
            <person name="Gujja S."/>
            <person name="Hansen M."/>
            <person name="Howarth C."/>
            <person name="Imamovic A."/>
            <person name="Larimer J."/>
            <person name="McCowan C."/>
            <person name="Montmayeur A."/>
            <person name="Murphy C."/>
            <person name="Neiman D."/>
            <person name="Pearson M."/>
            <person name="Priest M."/>
            <person name="Roberts A."/>
            <person name="Saif S."/>
            <person name="Shea T."/>
            <person name="Sisk P."/>
            <person name="Sykes S."/>
            <person name="Wortman J."/>
            <person name="Nusbaum C."/>
            <person name="Birren B."/>
        </authorList>
    </citation>
    <scope>NUCLEOTIDE SEQUENCE [LARGE SCALE GENOMIC DNA]</scope>
    <source>
        <strain evidence="1 2">AMC34</strain>
    </source>
</reference>
<organism evidence="1 2">
    <name type="scientific">Aeromonas veronii AMC34</name>
    <dbReference type="NCBI Taxonomy" id="1073383"/>
    <lineage>
        <taxon>Bacteria</taxon>
        <taxon>Pseudomonadati</taxon>
        <taxon>Pseudomonadota</taxon>
        <taxon>Gammaproteobacteria</taxon>
        <taxon>Aeromonadales</taxon>
        <taxon>Aeromonadaceae</taxon>
        <taxon>Aeromonas</taxon>
    </lineage>
</organism>
<dbReference type="PATRIC" id="fig|1073383.3.peg.3453"/>
<name>K1IDY3_AERVE</name>
<proteinExistence type="predicted"/>
<dbReference type="RefSeq" id="WP_005347018.1">
    <property type="nucleotide sequence ID" value="NZ_JH823256.1"/>
</dbReference>
<accession>K1IDY3</accession>
<evidence type="ECO:0000313" key="1">
    <source>
        <dbReference type="EMBL" id="EKB17225.1"/>
    </source>
</evidence>
<comment type="caution">
    <text evidence="1">The sequence shown here is derived from an EMBL/GenBank/DDBJ whole genome shotgun (WGS) entry which is preliminary data.</text>
</comment>
<dbReference type="EMBL" id="AGWU01000024">
    <property type="protein sequence ID" value="EKB17225.1"/>
    <property type="molecule type" value="Genomic_DNA"/>
</dbReference>
<protein>
    <submittedName>
        <fullName evidence="1">Uncharacterized protein</fullName>
    </submittedName>
</protein>
<dbReference type="AlphaFoldDB" id="K1IDY3"/>